<comment type="caution">
    <text evidence="2">The sequence shown here is derived from an EMBL/GenBank/DDBJ whole genome shotgun (WGS) entry which is preliminary data.</text>
</comment>
<dbReference type="CDD" id="cd02414">
    <property type="entry name" value="KH-II_Jag"/>
    <property type="match status" value="1"/>
</dbReference>
<dbReference type="InterPro" id="IPR036867">
    <property type="entry name" value="R3H_dom_sf"/>
</dbReference>
<protein>
    <recommendedName>
        <fullName evidence="1">R3H domain-containing protein</fullName>
    </recommendedName>
</protein>
<dbReference type="Gene3D" id="3.30.300.20">
    <property type="match status" value="1"/>
</dbReference>
<dbReference type="EMBL" id="MNXQ01000041">
    <property type="protein sequence ID" value="OIP03357.1"/>
    <property type="molecule type" value="Genomic_DNA"/>
</dbReference>
<dbReference type="InterPro" id="IPR001374">
    <property type="entry name" value="R3H_dom"/>
</dbReference>
<dbReference type="AlphaFoldDB" id="A0A1J5AW67"/>
<evidence type="ECO:0000259" key="1">
    <source>
        <dbReference type="PROSITE" id="PS51061"/>
    </source>
</evidence>
<dbReference type="PROSITE" id="PS51061">
    <property type="entry name" value="R3H"/>
    <property type="match status" value="1"/>
</dbReference>
<accession>A0A1J5AW67</accession>
<dbReference type="Gene3D" id="3.30.1370.50">
    <property type="entry name" value="R3H-like domain"/>
    <property type="match status" value="1"/>
</dbReference>
<gene>
    <name evidence="2" type="ORF">AUK18_02190</name>
</gene>
<evidence type="ECO:0000313" key="3">
    <source>
        <dbReference type="Proteomes" id="UP000183605"/>
    </source>
</evidence>
<dbReference type="SMART" id="SM00393">
    <property type="entry name" value="R3H"/>
    <property type="match status" value="1"/>
</dbReference>
<dbReference type="GO" id="GO:0003723">
    <property type="term" value="F:RNA binding"/>
    <property type="evidence" value="ECO:0007669"/>
    <property type="project" value="InterPro"/>
</dbReference>
<proteinExistence type="predicted"/>
<evidence type="ECO:0000313" key="2">
    <source>
        <dbReference type="EMBL" id="OIP03357.1"/>
    </source>
</evidence>
<dbReference type="CDD" id="cd02644">
    <property type="entry name" value="R3H_jag"/>
    <property type="match status" value="1"/>
</dbReference>
<dbReference type="Pfam" id="PF01424">
    <property type="entry name" value="R3H"/>
    <property type="match status" value="1"/>
</dbReference>
<dbReference type="InterPro" id="IPR038008">
    <property type="entry name" value="Jag_KH"/>
</dbReference>
<dbReference type="InterPro" id="IPR015946">
    <property type="entry name" value="KH_dom-like_a/b"/>
</dbReference>
<dbReference type="PANTHER" id="PTHR35800">
    <property type="entry name" value="PROTEIN JAG"/>
    <property type="match status" value="1"/>
</dbReference>
<dbReference type="SUPFAM" id="SSF82708">
    <property type="entry name" value="R3H domain"/>
    <property type="match status" value="1"/>
</dbReference>
<name>A0A1J5AW67_9BACT</name>
<organism evidence="2 3">
    <name type="scientific">Candidatus Beckwithbacteria bacterium CG2_30_44_31</name>
    <dbReference type="NCBI Taxonomy" id="1805035"/>
    <lineage>
        <taxon>Bacteria</taxon>
        <taxon>Candidatus Beckwithiibacteriota</taxon>
    </lineage>
</organism>
<dbReference type="InterPro" id="IPR039247">
    <property type="entry name" value="KhpB"/>
</dbReference>
<feature type="domain" description="R3H" evidence="1">
    <location>
        <begin position="86"/>
        <end position="152"/>
    </location>
</feature>
<reference evidence="2 3" key="1">
    <citation type="journal article" date="2016" name="Environ. Microbiol.">
        <title>Genomic resolution of a cold subsurface aquifer community provides metabolic insights for novel microbes adapted to high CO concentrations.</title>
        <authorList>
            <person name="Probst A.J."/>
            <person name="Castelle C.J."/>
            <person name="Singh A."/>
            <person name="Brown C.T."/>
            <person name="Anantharaman K."/>
            <person name="Sharon I."/>
            <person name="Hug L.A."/>
            <person name="Burstein D."/>
            <person name="Emerson J.B."/>
            <person name="Thomas B.C."/>
            <person name="Banfield J.F."/>
        </authorList>
    </citation>
    <scope>NUCLEOTIDE SEQUENCE [LARGE SCALE GENOMIC DNA]</scope>
    <source>
        <strain evidence="2">CG2_30_44_31</strain>
    </source>
</reference>
<dbReference type="PANTHER" id="PTHR35800:SF1">
    <property type="entry name" value="RNA-BINDING PROTEIN KHPB"/>
    <property type="match status" value="1"/>
</dbReference>
<dbReference type="Pfam" id="PF13083">
    <property type="entry name" value="KH_KhpA-B"/>
    <property type="match status" value="1"/>
</dbReference>
<sequence>MEKNINALVQELFKQLEIVPEAIELVKSEAGDSYQLNLKFSDQDTGILIGYHGDTISALQLIINLLIYKKQGEWKRLVVNIGDYRQKRAAGLEQMALDSAQRVKFSGQPMALFNLNPYERRVIHELLSKDLSVTTESEGEARNRHLVIKPRV</sequence>
<dbReference type="Proteomes" id="UP000183605">
    <property type="component" value="Unassembled WGS sequence"/>
</dbReference>
<dbReference type="InterPro" id="IPR034079">
    <property type="entry name" value="R3H_KhpB"/>
</dbReference>